<dbReference type="GO" id="GO:0009432">
    <property type="term" value="P:SOS response"/>
    <property type="evidence" value="ECO:0007669"/>
    <property type="project" value="UniProtKB-KW"/>
</dbReference>
<organism evidence="9 10">
    <name type="scientific">Rothia terrae</name>
    <dbReference type="NCBI Taxonomy" id="396015"/>
    <lineage>
        <taxon>Bacteria</taxon>
        <taxon>Bacillati</taxon>
        <taxon>Actinomycetota</taxon>
        <taxon>Actinomycetes</taxon>
        <taxon>Micrococcales</taxon>
        <taxon>Micrococcaceae</taxon>
        <taxon>Rothia</taxon>
    </lineage>
</organism>
<dbReference type="EMBL" id="CP061539">
    <property type="protein sequence ID" value="QNV36953.1"/>
    <property type="molecule type" value="Genomic_DNA"/>
</dbReference>
<evidence type="ECO:0000256" key="7">
    <source>
        <dbReference type="RuleBase" id="RU003991"/>
    </source>
</evidence>
<dbReference type="NCBIfam" id="NF007621">
    <property type="entry name" value="PRK10276.1"/>
    <property type="match status" value="1"/>
</dbReference>
<evidence type="ECO:0000313" key="9">
    <source>
        <dbReference type="EMBL" id="QNV36953.1"/>
    </source>
</evidence>
<evidence type="ECO:0000256" key="5">
    <source>
        <dbReference type="ARBA" id="ARBA00023204"/>
    </source>
</evidence>
<evidence type="ECO:0000259" key="8">
    <source>
        <dbReference type="Pfam" id="PF00717"/>
    </source>
</evidence>
<dbReference type="AlphaFoldDB" id="A0A7H2BBA7"/>
<keyword evidence="9" id="KW-0808">Transferase</keyword>
<keyword evidence="2" id="KW-0227">DNA damage</keyword>
<keyword evidence="5" id="KW-0234">DNA repair</keyword>
<sequence length="142" mass="15607">MKAILLARLDATAQAPYPYPETSVPAGFPSPAQDYRAVSIDLNDILIKDKAATYILRVSGHSMVDAGISDGDEIIVDRSLRPRPGNIVVAALNGEFTVKRFHIDQAGVGWLYPENPQYSPLQINEESDFTIFGVVTRCLHHV</sequence>
<dbReference type="SUPFAM" id="SSF51306">
    <property type="entry name" value="LexA/Signal peptidase"/>
    <property type="match status" value="1"/>
</dbReference>
<dbReference type="InterPro" id="IPR050077">
    <property type="entry name" value="LexA_repressor"/>
</dbReference>
<dbReference type="Pfam" id="PF00717">
    <property type="entry name" value="Peptidase_S24"/>
    <property type="match status" value="1"/>
</dbReference>
<proteinExistence type="inferred from homology"/>
<keyword evidence="6" id="KW-0742">SOS response</keyword>
<dbReference type="GO" id="GO:0016787">
    <property type="term" value="F:hydrolase activity"/>
    <property type="evidence" value="ECO:0007669"/>
    <property type="project" value="UniProtKB-KW"/>
</dbReference>
<dbReference type="GO" id="GO:0006355">
    <property type="term" value="P:regulation of DNA-templated transcription"/>
    <property type="evidence" value="ECO:0007669"/>
    <property type="project" value="InterPro"/>
</dbReference>
<dbReference type="PRINTS" id="PR00726">
    <property type="entry name" value="LEXASERPTASE"/>
</dbReference>
<dbReference type="InterPro" id="IPR015927">
    <property type="entry name" value="Peptidase_S24_S26A/B/C"/>
</dbReference>
<protein>
    <submittedName>
        <fullName evidence="9">Translesion error-prone DNA polymerase V autoproteolytic subunit</fullName>
        <ecNumber evidence="9">2.7.7.7</ecNumber>
    </submittedName>
</protein>
<reference evidence="9 10" key="1">
    <citation type="submission" date="2020-09" db="EMBL/GenBank/DDBJ databases">
        <title>Investigation of environmental microbes.</title>
        <authorList>
            <person name="Ou Y."/>
            <person name="Kang Q."/>
        </authorList>
    </citation>
    <scope>NUCLEOTIDE SEQUENCE [LARGE SCALE GENOMIC DNA]</scope>
    <source>
        <strain evidence="9 10">KJZ-14</strain>
    </source>
</reference>
<keyword evidence="10" id="KW-1185">Reference proteome</keyword>
<dbReference type="GO" id="GO:0003887">
    <property type="term" value="F:DNA-directed DNA polymerase activity"/>
    <property type="evidence" value="ECO:0007669"/>
    <property type="project" value="UniProtKB-EC"/>
</dbReference>
<feature type="domain" description="Peptidase S24/S26A/S26B/S26C" evidence="8">
    <location>
        <begin position="23"/>
        <end position="135"/>
    </location>
</feature>
<evidence type="ECO:0000256" key="2">
    <source>
        <dbReference type="ARBA" id="ARBA00022763"/>
    </source>
</evidence>
<keyword evidence="9" id="KW-0548">Nucleotidyltransferase</keyword>
<dbReference type="InterPro" id="IPR039418">
    <property type="entry name" value="LexA-like"/>
</dbReference>
<dbReference type="GO" id="GO:0003677">
    <property type="term" value="F:DNA binding"/>
    <property type="evidence" value="ECO:0007669"/>
    <property type="project" value="InterPro"/>
</dbReference>
<gene>
    <name evidence="9" type="primary">umuD</name>
    <name evidence="9" type="ORF">IDM49_06655</name>
</gene>
<evidence type="ECO:0000313" key="10">
    <source>
        <dbReference type="Proteomes" id="UP000516404"/>
    </source>
</evidence>
<dbReference type="PANTHER" id="PTHR33516">
    <property type="entry name" value="LEXA REPRESSOR"/>
    <property type="match status" value="1"/>
</dbReference>
<name>A0A7H2BBA7_9MICC</name>
<keyword evidence="4 7" id="KW-0068">Autocatalytic cleavage</keyword>
<dbReference type="Gene3D" id="2.10.109.10">
    <property type="entry name" value="Umud Fragment, subunit A"/>
    <property type="match status" value="1"/>
</dbReference>
<evidence type="ECO:0000256" key="4">
    <source>
        <dbReference type="ARBA" id="ARBA00022813"/>
    </source>
</evidence>
<accession>A0A7H2BBA7</accession>
<dbReference type="RefSeq" id="WP_168613990.1">
    <property type="nucleotide sequence ID" value="NZ_BAAAOX010000021.1"/>
</dbReference>
<keyword evidence="3 7" id="KW-0378">Hydrolase</keyword>
<dbReference type="GO" id="GO:0006281">
    <property type="term" value="P:DNA repair"/>
    <property type="evidence" value="ECO:0007669"/>
    <property type="project" value="UniProtKB-KW"/>
</dbReference>
<dbReference type="CDD" id="cd06529">
    <property type="entry name" value="S24_LexA-like"/>
    <property type="match status" value="1"/>
</dbReference>
<dbReference type="Proteomes" id="UP000516404">
    <property type="component" value="Chromosome"/>
</dbReference>
<evidence type="ECO:0000256" key="6">
    <source>
        <dbReference type="ARBA" id="ARBA00023236"/>
    </source>
</evidence>
<dbReference type="GeneID" id="96623913"/>
<evidence type="ECO:0000256" key="3">
    <source>
        <dbReference type="ARBA" id="ARBA00022801"/>
    </source>
</evidence>
<dbReference type="EC" id="2.7.7.7" evidence="9"/>
<dbReference type="InterPro" id="IPR036286">
    <property type="entry name" value="LexA/Signal_pep-like_sf"/>
</dbReference>
<dbReference type="KEGG" id="rter:IDM49_06655"/>
<dbReference type="PANTHER" id="PTHR33516:SF2">
    <property type="entry name" value="LEXA REPRESSOR-RELATED"/>
    <property type="match status" value="1"/>
</dbReference>
<evidence type="ECO:0000256" key="1">
    <source>
        <dbReference type="ARBA" id="ARBA00007484"/>
    </source>
</evidence>
<comment type="similarity">
    <text evidence="1 7">Belongs to the peptidase S24 family.</text>
</comment>
<dbReference type="InterPro" id="IPR006197">
    <property type="entry name" value="Peptidase_S24_LexA"/>
</dbReference>